<dbReference type="Proteomes" id="UP000000763">
    <property type="component" value="Chromosome 2"/>
</dbReference>
<evidence type="ECO:0000256" key="1">
    <source>
        <dbReference type="SAM" id="MobiDB-lite"/>
    </source>
</evidence>
<evidence type="ECO:0000313" key="3">
    <source>
        <dbReference type="Proteomes" id="UP000000763"/>
    </source>
</evidence>
<name>Q0E199_ORYSJ</name>
<reference evidence="3" key="2">
    <citation type="journal article" date="2008" name="Nucleic Acids Res.">
        <title>The rice annotation project database (RAP-DB): 2008 update.</title>
        <authorList>
            <consortium name="The rice annotation project (RAP)"/>
        </authorList>
    </citation>
    <scope>GENOME REANNOTATION</scope>
    <source>
        <strain evidence="3">cv. Nipponbare</strain>
    </source>
</reference>
<dbReference type="KEGG" id="dosa:Os02g0469000"/>
<sequence length="333" mass="36398">MIYGDISALLSEPSIPEEQPEASEFDDVVPAILESIKSSEKAFKPSPEEAAWADSCFVQTSELSDSDWGAMKHALLNALEKPTEIPNNTSEIVHEEGSHAILEVKPHSLPAEIVSQHDDMQMEQKENNDYDTGTTEASEVANVIRGTNEHGKQMDGYTARPEDGDELSSSEVLEQTESRETIFKVWDLDVPFSDEDELELIKDLKKLLKDNPQESEFRPPSGTAKTLSQIAVDDLVADLSDLSLQQTDDADGLSGGCAFLTLDLLAQLRSDLTSATQAHALAFKGELGRGLAIKPIAREVERLEMAQPAEELQVLVEAGVARELELVEELAVG</sequence>
<protein>
    <submittedName>
        <fullName evidence="2">Os02g0469000 protein</fullName>
    </submittedName>
</protein>
<reference evidence="2 3" key="1">
    <citation type="journal article" date="2005" name="Nature">
        <title>The map-based sequence of the rice genome.</title>
        <authorList>
            <consortium name="International rice genome sequencing project (IRGSP)"/>
            <person name="Matsumoto T."/>
            <person name="Wu J."/>
            <person name="Kanamori H."/>
            <person name="Katayose Y."/>
            <person name="Fujisawa M."/>
            <person name="Namiki N."/>
            <person name="Mizuno H."/>
            <person name="Yamamoto K."/>
            <person name="Antonio B.A."/>
            <person name="Baba T."/>
            <person name="Sakata K."/>
            <person name="Nagamura Y."/>
            <person name="Aoki H."/>
            <person name="Arikawa K."/>
            <person name="Arita K."/>
            <person name="Bito T."/>
            <person name="Chiden Y."/>
            <person name="Fujitsuka N."/>
            <person name="Fukunaka R."/>
            <person name="Hamada M."/>
            <person name="Harada C."/>
            <person name="Hayashi A."/>
            <person name="Hijishita S."/>
            <person name="Honda M."/>
            <person name="Hosokawa S."/>
            <person name="Ichikawa Y."/>
            <person name="Idonuma A."/>
            <person name="Iijima M."/>
            <person name="Ikeda M."/>
            <person name="Ikeno M."/>
            <person name="Ito K."/>
            <person name="Ito S."/>
            <person name="Ito T."/>
            <person name="Ito Y."/>
            <person name="Ito Y."/>
            <person name="Iwabuchi A."/>
            <person name="Kamiya K."/>
            <person name="Karasawa W."/>
            <person name="Kurita K."/>
            <person name="Katagiri S."/>
            <person name="Kikuta A."/>
            <person name="Kobayashi H."/>
            <person name="Kobayashi N."/>
            <person name="Machita K."/>
            <person name="Maehara T."/>
            <person name="Masukawa M."/>
            <person name="Mizubayashi T."/>
            <person name="Mukai Y."/>
            <person name="Nagasaki H."/>
            <person name="Nagata Y."/>
            <person name="Naito S."/>
            <person name="Nakashima M."/>
            <person name="Nakama Y."/>
            <person name="Nakamichi Y."/>
            <person name="Nakamura M."/>
            <person name="Meguro A."/>
            <person name="Negishi M."/>
            <person name="Ohta I."/>
            <person name="Ohta T."/>
            <person name="Okamoto M."/>
            <person name="Ono N."/>
            <person name="Saji S."/>
            <person name="Sakaguchi M."/>
            <person name="Sakai K."/>
            <person name="Shibata M."/>
            <person name="Shimokawa T."/>
            <person name="Song J."/>
            <person name="Takazaki Y."/>
            <person name="Terasawa K."/>
            <person name="Tsugane M."/>
            <person name="Tsuji K."/>
            <person name="Ueda S."/>
            <person name="Waki K."/>
            <person name="Yamagata H."/>
            <person name="Yamamoto M."/>
            <person name="Yamamoto S."/>
            <person name="Yamane H."/>
            <person name="Yoshiki S."/>
            <person name="Yoshihara R."/>
            <person name="Yukawa K."/>
            <person name="Zhong H."/>
            <person name="Yano M."/>
            <person name="Yuan Q."/>
            <person name="Ouyang S."/>
            <person name="Liu J."/>
            <person name="Jones K.M."/>
            <person name="Gansberger K."/>
            <person name="Moffat K."/>
            <person name="Hill J."/>
            <person name="Bera J."/>
            <person name="Fadrosh D."/>
            <person name="Jin S."/>
            <person name="Johri S."/>
            <person name="Kim M."/>
            <person name="Overton L."/>
            <person name="Reardon M."/>
            <person name="Tsitrin T."/>
            <person name="Vuong H."/>
            <person name="Weaver B."/>
            <person name="Ciecko A."/>
            <person name="Tallon L."/>
            <person name="Jackson J."/>
            <person name="Pai G."/>
            <person name="Aken S.V."/>
            <person name="Utterback T."/>
            <person name="Reidmuller S."/>
            <person name="Feldblyum T."/>
            <person name="Hsiao J."/>
            <person name="Zismann V."/>
            <person name="Iobst S."/>
            <person name="de Vazeille A.R."/>
            <person name="Buell C.R."/>
            <person name="Ying K."/>
            <person name="Li Y."/>
            <person name="Lu T."/>
            <person name="Huang Y."/>
            <person name="Zhao Q."/>
            <person name="Feng Q."/>
            <person name="Zhang L."/>
            <person name="Zhu J."/>
            <person name="Weng Q."/>
            <person name="Mu J."/>
            <person name="Lu Y."/>
            <person name="Fan D."/>
            <person name="Liu Y."/>
            <person name="Guan J."/>
            <person name="Zhang Y."/>
            <person name="Yu S."/>
            <person name="Liu X."/>
            <person name="Zhang Y."/>
            <person name="Hong G."/>
            <person name="Han B."/>
            <person name="Choisne N."/>
            <person name="Demange N."/>
            <person name="Orjeda G."/>
            <person name="Samain S."/>
            <person name="Cattolico L."/>
            <person name="Pelletier E."/>
            <person name="Couloux A."/>
            <person name="Segurens B."/>
            <person name="Wincker P."/>
            <person name="D'Hont A."/>
            <person name="Scarpelli C."/>
            <person name="Weissenbach J."/>
            <person name="Salanoubat M."/>
            <person name="Quetier F."/>
            <person name="Yu Y."/>
            <person name="Kim H.R."/>
            <person name="Rambo T."/>
            <person name="Currie J."/>
            <person name="Collura K."/>
            <person name="Luo M."/>
            <person name="Yang T."/>
            <person name="Ammiraju J.S.S."/>
            <person name="Engler F."/>
            <person name="Soderlund C."/>
            <person name="Wing R.A."/>
            <person name="Palmer L.E."/>
            <person name="de la Bastide M."/>
            <person name="Spiegel L."/>
            <person name="Nascimento L."/>
            <person name="Zutavern T."/>
            <person name="O'Shaughnessy A."/>
            <person name="Dike S."/>
            <person name="Dedhia N."/>
            <person name="Preston R."/>
            <person name="Balija V."/>
            <person name="McCombie W.R."/>
            <person name="Chow T."/>
            <person name="Chen H."/>
            <person name="Chung M."/>
            <person name="Chen C."/>
            <person name="Shaw J."/>
            <person name="Wu H."/>
            <person name="Hsiao K."/>
            <person name="Chao Y."/>
            <person name="Chu M."/>
            <person name="Cheng C."/>
            <person name="Hour A."/>
            <person name="Lee P."/>
            <person name="Lin S."/>
            <person name="Lin Y."/>
            <person name="Liou J."/>
            <person name="Liu S."/>
            <person name="Hsing Y."/>
            <person name="Raghuvanshi S."/>
            <person name="Mohanty A."/>
            <person name="Bharti A.K."/>
            <person name="Gaur A."/>
            <person name="Gupta V."/>
            <person name="Kumar D."/>
            <person name="Ravi V."/>
            <person name="Vij S."/>
            <person name="Kapur A."/>
            <person name="Khurana P."/>
            <person name="Khurana P."/>
            <person name="Khurana J.P."/>
            <person name="Tyagi A.K."/>
            <person name="Gaikwad K."/>
            <person name="Singh A."/>
            <person name="Dalal V."/>
            <person name="Srivastava S."/>
            <person name="Dixit A."/>
            <person name="Pal A.K."/>
            <person name="Ghazi I.A."/>
            <person name="Yadav M."/>
            <person name="Pandit A."/>
            <person name="Bhargava A."/>
            <person name="Sureshbabu K."/>
            <person name="Batra K."/>
            <person name="Sharma T.R."/>
            <person name="Mohapatra T."/>
            <person name="Singh N.K."/>
            <person name="Messing J."/>
            <person name="Nelson A.B."/>
            <person name="Fuks G."/>
            <person name="Kavchok S."/>
            <person name="Keizer G."/>
            <person name="Linton E."/>
            <person name="Llaca V."/>
            <person name="Song R."/>
            <person name="Tanyolac B."/>
            <person name="Young S."/>
            <person name="Ho-Il K."/>
            <person name="Hahn J.H."/>
            <person name="Sangsakoo G."/>
            <person name="Vanavichit A."/>
            <person name="de Mattos Luiz.A.T."/>
            <person name="Zimmer P.D."/>
            <person name="Malone G."/>
            <person name="Dellagostin O."/>
            <person name="de Oliveira A.C."/>
            <person name="Bevan M."/>
            <person name="Bancroft I."/>
            <person name="Minx P."/>
            <person name="Cordum H."/>
            <person name="Wilson R."/>
            <person name="Cheng Z."/>
            <person name="Jin W."/>
            <person name="Jiang J."/>
            <person name="Leong S.A."/>
            <person name="Iwama H."/>
            <person name="Gojobori T."/>
            <person name="Itoh T."/>
            <person name="Niimura Y."/>
            <person name="Fujii Y."/>
            <person name="Habara T."/>
            <person name="Sakai H."/>
            <person name="Sato Y."/>
            <person name="Wilson G."/>
            <person name="Kumar K."/>
            <person name="McCouch S."/>
            <person name="Juretic N."/>
            <person name="Hoen D."/>
            <person name="Wright S."/>
            <person name="Bruskiewich R."/>
            <person name="Bureau T."/>
            <person name="Miyao A."/>
            <person name="Hirochika H."/>
            <person name="Nishikawa T."/>
            <person name="Kadowaki K."/>
            <person name="Sugiura M."/>
            <person name="Burr B."/>
            <person name="Sasaki T."/>
        </authorList>
    </citation>
    <scope>NUCLEOTIDE SEQUENCE [LARGE SCALE GENOMIC DNA]</scope>
    <source>
        <strain evidence="3">cv. Nipponbare</strain>
    </source>
</reference>
<evidence type="ECO:0000313" key="2">
    <source>
        <dbReference type="EMBL" id="BAF08739.2"/>
    </source>
</evidence>
<proteinExistence type="predicted"/>
<dbReference type="PANTHER" id="PTHR36388">
    <property type="entry name" value="OS02G0469000 PROTEIN"/>
    <property type="match status" value="1"/>
</dbReference>
<accession>Q0E199</accession>
<feature type="region of interest" description="Disordered" evidence="1">
    <location>
        <begin position="150"/>
        <end position="174"/>
    </location>
</feature>
<organism evidence="2 3">
    <name type="scientific">Oryza sativa subsp. japonica</name>
    <name type="common">Rice</name>
    <dbReference type="NCBI Taxonomy" id="39947"/>
    <lineage>
        <taxon>Eukaryota</taxon>
        <taxon>Viridiplantae</taxon>
        <taxon>Streptophyta</taxon>
        <taxon>Embryophyta</taxon>
        <taxon>Tracheophyta</taxon>
        <taxon>Spermatophyta</taxon>
        <taxon>Magnoliopsida</taxon>
        <taxon>Liliopsida</taxon>
        <taxon>Poales</taxon>
        <taxon>Poaceae</taxon>
        <taxon>BOP clade</taxon>
        <taxon>Oryzoideae</taxon>
        <taxon>Oryzeae</taxon>
        <taxon>Oryzinae</taxon>
        <taxon>Oryza</taxon>
        <taxon>Oryza sativa</taxon>
    </lineage>
</organism>
<gene>
    <name evidence="2" type="ordered locus">Os02g0469000</name>
</gene>
<dbReference type="EMBL" id="AP008208">
    <property type="protein sequence ID" value="BAF08739.2"/>
    <property type="molecule type" value="Genomic_DNA"/>
</dbReference>
<dbReference type="AlphaFoldDB" id="Q0E199"/>
<dbReference type="PANTHER" id="PTHR36388:SF1">
    <property type="entry name" value="OS02G0469000 PROTEIN"/>
    <property type="match status" value="1"/>
</dbReference>